<sequence length="69" mass="7943">MKQELGFVLKAEGILGDLEVELREIYDNHEDIYSNEHIQMRELLGIIRATKKDIEKIGGKLIPSSEFDL</sequence>
<evidence type="ECO:0000313" key="2">
    <source>
        <dbReference type="Proteomes" id="UP000027778"/>
    </source>
</evidence>
<dbReference type="AlphaFoldDB" id="A0A073KII3"/>
<comment type="caution">
    <text evidence="1">The sequence shown here is derived from an EMBL/GenBank/DDBJ whole genome shotgun (WGS) entry which is preliminary data.</text>
</comment>
<dbReference type="EMBL" id="JOTM01000039">
    <property type="protein sequence ID" value="KEK22148.1"/>
    <property type="molecule type" value="Genomic_DNA"/>
</dbReference>
<dbReference type="STRING" id="574375.AZF08_26275"/>
<proteinExistence type="predicted"/>
<protein>
    <submittedName>
        <fullName evidence="1">Uncharacterized protein</fullName>
    </submittedName>
</protein>
<keyword evidence="2" id="KW-1185">Reference proteome</keyword>
<evidence type="ECO:0000313" key="1">
    <source>
        <dbReference type="EMBL" id="KEK22148.1"/>
    </source>
</evidence>
<name>A0A073KII3_9BACI</name>
<reference evidence="1 2" key="1">
    <citation type="submission" date="2014-06" db="EMBL/GenBank/DDBJ databases">
        <title>Draft genome sequence of Bacillus gaemokensis JCM 15801 (MCCC 1A00707).</title>
        <authorList>
            <person name="Lai Q."/>
            <person name="Liu Y."/>
            <person name="Shao Z."/>
        </authorList>
    </citation>
    <scope>NUCLEOTIDE SEQUENCE [LARGE SCALE GENOMIC DNA]</scope>
    <source>
        <strain evidence="1 2">JCM 15801</strain>
    </source>
</reference>
<organism evidence="1 2">
    <name type="scientific">Bacillus gaemokensis</name>
    <dbReference type="NCBI Taxonomy" id="574375"/>
    <lineage>
        <taxon>Bacteria</taxon>
        <taxon>Bacillati</taxon>
        <taxon>Bacillota</taxon>
        <taxon>Bacilli</taxon>
        <taxon>Bacillales</taxon>
        <taxon>Bacillaceae</taxon>
        <taxon>Bacillus</taxon>
        <taxon>Bacillus cereus group</taxon>
    </lineage>
</organism>
<dbReference type="OrthoDB" id="9935586at2"/>
<gene>
    <name evidence="1" type="ORF">BAGA_20955</name>
</gene>
<dbReference type="Proteomes" id="UP000027778">
    <property type="component" value="Unassembled WGS sequence"/>
</dbReference>
<accession>A0A073KII3</accession>
<dbReference type="RefSeq" id="WP_033678042.1">
    <property type="nucleotide sequence ID" value="NZ_JOTM01000039.1"/>
</dbReference>